<evidence type="ECO:0000259" key="2">
    <source>
        <dbReference type="Pfam" id="PF05685"/>
    </source>
</evidence>
<sequence>MSAAPEYELDEQETQKQYNYPVPPPGGWKAEHLDRLPNLPRRTELIDGSLVFMSPQTKFHMRTISLLEVCLRSQAPDELDVYREFTVRLDEENRPEPDVLVALTEADTGPKGTWLKAEDVVLAIEVVSDDSVTRDREVKPRKYANADIPHFWRVEESEGLPVVYVYELDPATSSYAISGIHHDKLELKVPFDISIDLTAINKRRPAADS</sequence>
<keyword evidence="3" id="KW-0255">Endonuclease</keyword>
<dbReference type="SUPFAM" id="SSF52980">
    <property type="entry name" value="Restriction endonuclease-like"/>
    <property type="match status" value="1"/>
</dbReference>
<gene>
    <name evidence="3" type="ORF">ACFP1Z_27265</name>
</gene>
<dbReference type="InterPro" id="IPR012296">
    <property type="entry name" value="Nuclease_put_TT1808"/>
</dbReference>
<name>A0ABW0ZC03_9ACTN</name>
<dbReference type="InterPro" id="IPR011335">
    <property type="entry name" value="Restrct_endonuc-II-like"/>
</dbReference>
<organism evidence="3 4">
    <name type="scientific">Streptomyces gamaensis</name>
    <dbReference type="NCBI Taxonomy" id="1763542"/>
    <lineage>
        <taxon>Bacteria</taxon>
        <taxon>Bacillati</taxon>
        <taxon>Actinomycetota</taxon>
        <taxon>Actinomycetes</taxon>
        <taxon>Kitasatosporales</taxon>
        <taxon>Streptomycetaceae</taxon>
        <taxon>Streptomyces</taxon>
    </lineage>
</organism>
<dbReference type="RefSeq" id="WP_390320288.1">
    <property type="nucleotide sequence ID" value="NZ_JBHSPB010000021.1"/>
</dbReference>
<dbReference type="Proteomes" id="UP001596083">
    <property type="component" value="Unassembled WGS sequence"/>
</dbReference>
<protein>
    <submittedName>
        <fullName evidence="3">Uma2 family endonuclease</fullName>
    </submittedName>
</protein>
<accession>A0ABW0ZC03</accession>
<feature type="domain" description="Putative restriction endonuclease" evidence="2">
    <location>
        <begin position="31"/>
        <end position="187"/>
    </location>
</feature>
<dbReference type="GO" id="GO:0004519">
    <property type="term" value="F:endonuclease activity"/>
    <property type="evidence" value="ECO:0007669"/>
    <property type="project" value="UniProtKB-KW"/>
</dbReference>
<evidence type="ECO:0000313" key="4">
    <source>
        <dbReference type="Proteomes" id="UP001596083"/>
    </source>
</evidence>
<comment type="caution">
    <text evidence="3">The sequence shown here is derived from an EMBL/GenBank/DDBJ whole genome shotgun (WGS) entry which is preliminary data.</text>
</comment>
<keyword evidence="3" id="KW-0540">Nuclease</keyword>
<reference evidence="4" key="1">
    <citation type="journal article" date="2019" name="Int. J. Syst. Evol. Microbiol.">
        <title>The Global Catalogue of Microorganisms (GCM) 10K type strain sequencing project: providing services to taxonomists for standard genome sequencing and annotation.</title>
        <authorList>
            <consortium name="The Broad Institute Genomics Platform"/>
            <consortium name="The Broad Institute Genome Sequencing Center for Infectious Disease"/>
            <person name="Wu L."/>
            <person name="Ma J."/>
        </authorList>
    </citation>
    <scope>NUCLEOTIDE SEQUENCE [LARGE SCALE GENOMIC DNA]</scope>
    <source>
        <strain evidence="4">CGMCC 4.7304</strain>
    </source>
</reference>
<evidence type="ECO:0000313" key="3">
    <source>
        <dbReference type="EMBL" id="MFC5723870.1"/>
    </source>
</evidence>
<dbReference type="Gene3D" id="3.90.1570.10">
    <property type="entry name" value="tt1808, chain A"/>
    <property type="match status" value="1"/>
</dbReference>
<dbReference type="EMBL" id="JBHSPB010000021">
    <property type="protein sequence ID" value="MFC5723870.1"/>
    <property type="molecule type" value="Genomic_DNA"/>
</dbReference>
<dbReference type="CDD" id="cd06260">
    <property type="entry name" value="DUF820-like"/>
    <property type="match status" value="1"/>
</dbReference>
<dbReference type="PANTHER" id="PTHR35400:SF3">
    <property type="entry name" value="SLL1072 PROTEIN"/>
    <property type="match status" value="1"/>
</dbReference>
<dbReference type="Pfam" id="PF05685">
    <property type="entry name" value="Uma2"/>
    <property type="match status" value="1"/>
</dbReference>
<evidence type="ECO:0000256" key="1">
    <source>
        <dbReference type="SAM" id="MobiDB-lite"/>
    </source>
</evidence>
<keyword evidence="4" id="KW-1185">Reference proteome</keyword>
<feature type="region of interest" description="Disordered" evidence="1">
    <location>
        <begin position="1"/>
        <end position="20"/>
    </location>
</feature>
<proteinExistence type="predicted"/>
<dbReference type="InterPro" id="IPR008538">
    <property type="entry name" value="Uma2"/>
</dbReference>
<dbReference type="PANTHER" id="PTHR35400">
    <property type="entry name" value="SLR1083 PROTEIN"/>
    <property type="match status" value="1"/>
</dbReference>
<keyword evidence="3" id="KW-0378">Hydrolase</keyword>